<protein>
    <recommendedName>
        <fullName evidence="3">Cyclic pyranopterin monophosphate synthase</fullName>
    </recommendedName>
</protein>
<evidence type="ECO:0000313" key="1">
    <source>
        <dbReference type="EMBL" id="MEU6804949.1"/>
    </source>
</evidence>
<keyword evidence="2" id="KW-1185">Reference proteome</keyword>
<dbReference type="Proteomes" id="UP001551189">
    <property type="component" value="Unassembled WGS sequence"/>
</dbReference>
<feature type="non-terminal residue" evidence="1">
    <location>
        <position position="62"/>
    </location>
</feature>
<organism evidence="1 2">
    <name type="scientific">Streptomyces neyagawaensis</name>
    <dbReference type="NCBI Taxonomy" id="42238"/>
    <lineage>
        <taxon>Bacteria</taxon>
        <taxon>Bacillati</taxon>
        <taxon>Actinomycetota</taxon>
        <taxon>Actinomycetes</taxon>
        <taxon>Kitasatosporales</taxon>
        <taxon>Streptomycetaceae</taxon>
        <taxon>Streptomyces</taxon>
    </lineage>
</organism>
<evidence type="ECO:0000313" key="2">
    <source>
        <dbReference type="Proteomes" id="UP001551189"/>
    </source>
</evidence>
<dbReference type="Gene3D" id="3.30.70.640">
    <property type="entry name" value="Molybdopterin cofactor biosynthesis C (MoaC) domain"/>
    <property type="match status" value="1"/>
</dbReference>
<name>A0ABV3B7L3_9ACTN</name>
<proteinExistence type="predicted"/>
<gene>
    <name evidence="1" type="ORF">ABZ931_28670</name>
</gene>
<dbReference type="EMBL" id="JBEYXT010000171">
    <property type="protein sequence ID" value="MEU6804949.1"/>
    <property type="molecule type" value="Genomic_DNA"/>
</dbReference>
<dbReference type="SUPFAM" id="SSF55040">
    <property type="entry name" value="Molybdenum cofactor biosynthesis protein C, MoaC"/>
    <property type="match status" value="1"/>
</dbReference>
<reference evidence="1 2" key="1">
    <citation type="submission" date="2024-06" db="EMBL/GenBank/DDBJ databases">
        <title>The Natural Products Discovery Center: Release of the First 8490 Sequenced Strains for Exploring Actinobacteria Biosynthetic Diversity.</title>
        <authorList>
            <person name="Kalkreuter E."/>
            <person name="Kautsar S.A."/>
            <person name="Yang D."/>
            <person name="Bader C.D."/>
            <person name="Teijaro C.N."/>
            <person name="Fluegel L."/>
            <person name="Davis C.M."/>
            <person name="Simpson J.R."/>
            <person name="Lauterbach L."/>
            <person name="Steele A.D."/>
            <person name="Gui C."/>
            <person name="Meng S."/>
            <person name="Li G."/>
            <person name="Viehrig K."/>
            <person name="Ye F."/>
            <person name="Su P."/>
            <person name="Kiefer A.F."/>
            <person name="Nichols A."/>
            <person name="Cepeda A.J."/>
            <person name="Yan W."/>
            <person name="Fan B."/>
            <person name="Jiang Y."/>
            <person name="Adhikari A."/>
            <person name="Zheng C.-J."/>
            <person name="Schuster L."/>
            <person name="Cowan T.M."/>
            <person name="Smanski M.J."/>
            <person name="Chevrette M.G."/>
            <person name="De Carvalho L.P.S."/>
            <person name="Shen B."/>
        </authorList>
    </citation>
    <scope>NUCLEOTIDE SEQUENCE [LARGE SCALE GENOMIC DNA]</scope>
    <source>
        <strain evidence="1 2">NPDC046851</strain>
    </source>
</reference>
<accession>A0ABV3B7L3</accession>
<comment type="caution">
    <text evidence="1">The sequence shown here is derived from an EMBL/GenBank/DDBJ whole genome shotgun (WGS) entry which is preliminary data.</text>
</comment>
<sequence>MSTPQDRLTHIDDAGAARMVDVSGKDVTARTARASGRVLVGHHDLGVRQLPLLSRHRHHADR</sequence>
<evidence type="ECO:0008006" key="3">
    <source>
        <dbReference type="Google" id="ProtNLM"/>
    </source>
</evidence>
<dbReference type="InterPro" id="IPR036522">
    <property type="entry name" value="MoaC_sf"/>
</dbReference>